<dbReference type="Pfam" id="PF02839">
    <property type="entry name" value="CBM_5_12"/>
    <property type="match status" value="2"/>
</dbReference>
<keyword evidence="7" id="KW-0732">Signal</keyword>
<dbReference type="PROSITE" id="PS51910">
    <property type="entry name" value="GH18_2"/>
    <property type="match status" value="1"/>
</dbReference>
<dbReference type="InterPro" id="IPR036573">
    <property type="entry name" value="CBM_sf_5/12"/>
</dbReference>
<dbReference type="AlphaFoldDB" id="A0A8J7GWV6"/>
<keyword evidence="4 5" id="KW-0326">Glycosidase</keyword>
<keyword evidence="3" id="KW-0119">Carbohydrate metabolism</keyword>
<dbReference type="InterPro" id="IPR001223">
    <property type="entry name" value="Glyco_hydro18_cat"/>
</dbReference>
<dbReference type="SUPFAM" id="SSF51445">
    <property type="entry name" value="(Trans)glycosidases"/>
    <property type="match status" value="1"/>
</dbReference>
<dbReference type="PANTHER" id="PTHR11177">
    <property type="entry name" value="CHITINASE"/>
    <property type="match status" value="1"/>
</dbReference>
<dbReference type="Pfam" id="PF00704">
    <property type="entry name" value="Glyco_hydro_18"/>
    <property type="match status" value="1"/>
</dbReference>
<dbReference type="GO" id="GO:0008061">
    <property type="term" value="F:chitin binding"/>
    <property type="evidence" value="ECO:0007669"/>
    <property type="project" value="InterPro"/>
</dbReference>
<dbReference type="GO" id="GO:0006032">
    <property type="term" value="P:chitin catabolic process"/>
    <property type="evidence" value="ECO:0007669"/>
    <property type="project" value="UniProtKB-KW"/>
</dbReference>
<evidence type="ECO:0000256" key="3">
    <source>
        <dbReference type="ARBA" id="ARBA00023277"/>
    </source>
</evidence>
<feature type="compositionally biased region" description="Pro residues" evidence="6">
    <location>
        <begin position="696"/>
        <end position="737"/>
    </location>
</feature>
<dbReference type="InterPro" id="IPR050314">
    <property type="entry name" value="Glycosyl_Hydrlase_18"/>
</dbReference>
<feature type="signal peptide" evidence="7">
    <location>
        <begin position="1"/>
        <end position="30"/>
    </location>
</feature>
<dbReference type="Gene3D" id="3.10.50.10">
    <property type="match status" value="1"/>
</dbReference>
<dbReference type="SUPFAM" id="SSF51055">
    <property type="entry name" value="Carbohydrate binding domain"/>
    <property type="match status" value="2"/>
</dbReference>
<evidence type="ECO:0000256" key="4">
    <source>
        <dbReference type="ARBA" id="ARBA00023295"/>
    </source>
</evidence>
<dbReference type="PROSITE" id="PS01095">
    <property type="entry name" value="GH18_1"/>
    <property type="match status" value="1"/>
</dbReference>
<keyword evidence="1 5" id="KW-0378">Hydrolase</keyword>
<feature type="region of interest" description="Disordered" evidence="6">
    <location>
        <begin position="682"/>
        <end position="740"/>
    </location>
</feature>
<dbReference type="InterPro" id="IPR001579">
    <property type="entry name" value="Glyco_hydro_18_chit_AS"/>
</dbReference>
<evidence type="ECO:0000313" key="10">
    <source>
        <dbReference type="Proteomes" id="UP000622552"/>
    </source>
</evidence>
<dbReference type="InterPro" id="IPR009470">
    <property type="entry name" value="Chi_C"/>
</dbReference>
<dbReference type="InterPro" id="IPR017853">
    <property type="entry name" value="GH"/>
</dbReference>
<protein>
    <submittedName>
        <fullName evidence="9">Chitinase</fullName>
        <ecNumber evidence="9">3.2.1.14</ecNumber>
    </submittedName>
</protein>
<dbReference type="GO" id="GO:0030246">
    <property type="term" value="F:carbohydrate binding"/>
    <property type="evidence" value="ECO:0007669"/>
    <property type="project" value="InterPro"/>
</dbReference>
<dbReference type="Gene3D" id="2.10.10.20">
    <property type="entry name" value="Carbohydrate-binding module superfamily 5/12"/>
    <property type="match status" value="2"/>
</dbReference>
<dbReference type="RefSeq" id="WP_197006958.1">
    <property type="nucleotide sequence ID" value="NZ_BONS01000005.1"/>
</dbReference>
<keyword evidence="10" id="KW-1185">Reference proteome</keyword>
<evidence type="ECO:0000313" key="9">
    <source>
        <dbReference type="EMBL" id="MBG6140414.1"/>
    </source>
</evidence>
<evidence type="ECO:0000256" key="5">
    <source>
        <dbReference type="RuleBase" id="RU000489"/>
    </source>
</evidence>
<dbReference type="EC" id="3.2.1.14" evidence="9"/>
<dbReference type="SMART" id="SM00636">
    <property type="entry name" value="Glyco_18"/>
    <property type="match status" value="1"/>
</dbReference>
<dbReference type="EMBL" id="JADOUF010000001">
    <property type="protein sequence ID" value="MBG6140414.1"/>
    <property type="molecule type" value="Genomic_DNA"/>
</dbReference>
<dbReference type="InterPro" id="IPR003610">
    <property type="entry name" value="CBM5/12"/>
</dbReference>
<dbReference type="InterPro" id="IPR029070">
    <property type="entry name" value="Chitinase_insertion_sf"/>
</dbReference>
<dbReference type="InterPro" id="IPR011583">
    <property type="entry name" value="Chitinase_II/V-like_cat"/>
</dbReference>
<sequence length="848" mass="90207">MSRRVLPAIVAAVAALAAAVFTFNIGPSYAAPNEDCRPDGLARTAGVDTPYCAAYDTNGREKMGAGVSRRVIGYFTNWRTGVKGDPAYLVNNIPWNKVTHLNYAFAHVDGQNKLSVGGGGATNASTGMTWPGVPGAEMDPSFPYQGHFNLLNKFKKQYPNVKTLVSVGGWAETGGYFDDNGNRVASGGFYTMTESQAKIDTFADSAVAFIRQYGFNGVDVDYEYPTSNKDAGNPLDFTVANAKRAQLMAGYVNLMRTLKQKLDAASAADGKYYMLTAAVPASGWLLRGMDVFQVTQYLDYVNVMTYDLHGAWNEYVGPNAALFDNAQDSEMIAGSVYSSYGNIGYLNGDWALHYFRGSMPPGRINLGLPYYTRGWEKVTGGTNGLWGDSKGSPCPAGTTVCGAGAIGIDNLWHDLNASGQEEPAGSNPMWHAKNLQQGVPGDYLASYGLDPNLPKNKLTGTYVRNYNSTMVTPWLWNDQKKVFLSTEDDVSVNTKAQYIADNGYGGAMMWELAGDYQWDAAKGQYGMGSTLTTALYDKLQTSAPYGASKSTKTMPTATMDVGIDVGGFPVGDSNYPITGKMKVTNRSATDIPGGAKLEFDMPVSTTAEIGQQTGWTLTVTPGRSGSNSGGLKADFHHVTMTLPSWQTIPKSGGSAEVTMTWKLPVSGPSNYVLTFGGTSYRLSADNPRGGTTNPTTAPPTTAPPTTAPPTTAPPTTAPPTSRPPTSAPPTTQPPTTQPPTCSVAAWNAATVYNGGQTASYVGRIWKAKWWTQGETPGVAAVWEDTGACGPQTTAPPGTCTAAAWNSATAYSGGALVSYTGKKYRAKWWTQGETPGTAAVWEDLGTCNS</sequence>
<dbReference type="Gene3D" id="3.20.20.80">
    <property type="entry name" value="Glycosidases"/>
    <property type="match status" value="1"/>
</dbReference>
<comment type="caution">
    <text evidence="9">The sequence shown here is derived from an EMBL/GenBank/DDBJ whole genome shotgun (WGS) entry which is preliminary data.</text>
</comment>
<organism evidence="9 10">
    <name type="scientific">Longispora fulva</name>
    <dbReference type="NCBI Taxonomy" id="619741"/>
    <lineage>
        <taxon>Bacteria</taxon>
        <taxon>Bacillati</taxon>
        <taxon>Actinomycetota</taxon>
        <taxon>Actinomycetes</taxon>
        <taxon>Micromonosporales</taxon>
        <taxon>Micromonosporaceae</taxon>
        <taxon>Longispora</taxon>
    </lineage>
</organism>
<dbReference type="GO" id="GO:0005975">
    <property type="term" value="P:carbohydrate metabolic process"/>
    <property type="evidence" value="ECO:0007669"/>
    <property type="project" value="InterPro"/>
</dbReference>
<evidence type="ECO:0000256" key="2">
    <source>
        <dbReference type="ARBA" id="ARBA00023024"/>
    </source>
</evidence>
<reference evidence="9" key="1">
    <citation type="submission" date="2020-11" db="EMBL/GenBank/DDBJ databases">
        <title>Sequencing the genomes of 1000 actinobacteria strains.</title>
        <authorList>
            <person name="Klenk H.-P."/>
        </authorList>
    </citation>
    <scope>NUCLEOTIDE SEQUENCE</scope>
    <source>
        <strain evidence="9">DSM 45356</strain>
    </source>
</reference>
<feature type="chain" id="PRO_5035177783" evidence="7">
    <location>
        <begin position="31"/>
        <end position="848"/>
    </location>
</feature>
<evidence type="ECO:0000256" key="1">
    <source>
        <dbReference type="ARBA" id="ARBA00022801"/>
    </source>
</evidence>
<gene>
    <name evidence="9" type="ORF">IW245_006608</name>
</gene>
<dbReference type="SUPFAM" id="SSF54556">
    <property type="entry name" value="Chitinase insertion domain"/>
    <property type="match status" value="1"/>
</dbReference>
<keyword evidence="2" id="KW-0624">Polysaccharide degradation</keyword>
<dbReference type="CDD" id="cd12215">
    <property type="entry name" value="ChiC_BD"/>
    <property type="match status" value="2"/>
</dbReference>
<evidence type="ECO:0000256" key="6">
    <source>
        <dbReference type="SAM" id="MobiDB-lite"/>
    </source>
</evidence>
<dbReference type="CDD" id="cd06548">
    <property type="entry name" value="GH18_chitinase"/>
    <property type="match status" value="1"/>
</dbReference>
<dbReference type="PANTHER" id="PTHR11177:SF308">
    <property type="entry name" value="CHITINASE A"/>
    <property type="match status" value="1"/>
</dbReference>
<dbReference type="Pfam" id="PF06483">
    <property type="entry name" value="ChiC"/>
    <property type="match status" value="1"/>
</dbReference>
<accession>A0A8J7GWV6</accession>
<evidence type="ECO:0000259" key="8">
    <source>
        <dbReference type="PROSITE" id="PS51910"/>
    </source>
</evidence>
<proteinExistence type="predicted"/>
<evidence type="ECO:0000256" key="7">
    <source>
        <dbReference type="SAM" id="SignalP"/>
    </source>
</evidence>
<dbReference type="GO" id="GO:0005576">
    <property type="term" value="C:extracellular region"/>
    <property type="evidence" value="ECO:0007669"/>
    <property type="project" value="InterPro"/>
</dbReference>
<dbReference type="Proteomes" id="UP000622552">
    <property type="component" value="Unassembled WGS sequence"/>
</dbReference>
<name>A0A8J7GWV6_9ACTN</name>
<dbReference type="GO" id="GO:0008843">
    <property type="term" value="F:endochitinase activity"/>
    <property type="evidence" value="ECO:0007669"/>
    <property type="project" value="UniProtKB-EC"/>
</dbReference>
<keyword evidence="2" id="KW-0146">Chitin degradation</keyword>
<feature type="domain" description="GH18" evidence="8">
    <location>
        <begin position="69"/>
        <end position="538"/>
    </location>
</feature>
<dbReference type="SMART" id="SM00495">
    <property type="entry name" value="ChtBD3"/>
    <property type="match status" value="2"/>
</dbReference>
<feature type="compositionally biased region" description="Low complexity" evidence="6">
    <location>
        <begin position="686"/>
        <end position="695"/>
    </location>
</feature>